<dbReference type="InterPro" id="IPR033897">
    <property type="entry name" value="SRF-like_MADS-box"/>
</dbReference>
<dbReference type="PANTHER" id="PTHR11945:SF425">
    <property type="entry name" value="MADS-BOX TRANSCRIPTION FACTOR FAMILY PROTEIN"/>
    <property type="match status" value="1"/>
</dbReference>
<keyword evidence="2" id="KW-0805">Transcription regulation</keyword>
<evidence type="ECO:0000256" key="5">
    <source>
        <dbReference type="ARBA" id="ARBA00023242"/>
    </source>
</evidence>
<comment type="caution">
    <text evidence="8">The sequence shown here is derived from an EMBL/GenBank/DDBJ whole genome shotgun (WGS) entry which is preliminary data.</text>
</comment>
<feature type="domain" description="MADS-box" evidence="7">
    <location>
        <begin position="1"/>
        <end position="49"/>
    </location>
</feature>
<dbReference type="AlphaFoldDB" id="A0ABD1LQ57"/>
<dbReference type="InterPro" id="IPR002100">
    <property type="entry name" value="TF_MADSbox"/>
</dbReference>
<dbReference type="PRINTS" id="PR00404">
    <property type="entry name" value="MADSDOMAIN"/>
</dbReference>
<evidence type="ECO:0000256" key="2">
    <source>
        <dbReference type="ARBA" id="ARBA00023015"/>
    </source>
</evidence>
<keyword evidence="4" id="KW-0804">Transcription</keyword>
<gene>
    <name evidence="8" type="ORF">Fmac_024717</name>
</gene>
<protein>
    <recommendedName>
        <fullName evidence="7">MADS-box domain-containing protein</fullName>
    </recommendedName>
</protein>
<dbReference type="InterPro" id="IPR036879">
    <property type="entry name" value="TF_MADSbox_sf"/>
</dbReference>
<dbReference type="PROSITE" id="PS50066">
    <property type="entry name" value="MADS_BOX_2"/>
    <property type="match status" value="1"/>
</dbReference>
<evidence type="ECO:0000256" key="6">
    <source>
        <dbReference type="SAM" id="Coils"/>
    </source>
</evidence>
<dbReference type="Pfam" id="PF00319">
    <property type="entry name" value="SRF-TF"/>
    <property type="match status" value="1"/>
</dbReference>
<dbReference type="Gene3D" id="3.40.1810.10">
    <property type="entry name" value="Transcription factor, MADS-box"/>
    <property type="match status" value="1"/>
</dbReference>
<evidence type="ECO:0000256" key="3">
    <source>
        <dbReference type="ARBA" id="ARBA00023125"/>
    </source>
</evidence>
<dbReference type="SUPFAM" id="SSF55455">
    <property type="entry name" value="SRF-like"/>
    <property type="match status" value="1"/>
</dbReference>
<dbReference type="SMART" id="SM00432">
    <property type="entry name" value="MADS"/>
    <property type="match status" value="1"/>
</dbReference>
<name>A0ABD1LQ57_9FABA</name>
<accession>A0ABD1LQ57</accession>
<dbReference type="PANTHER" id="PTHR11945">
    <property type="entry name" value="MADS BOX PROTEIN"/>
    <property type="match status" value="1"/>
</dbReference>
<dbReference type="FunFam" id="3.40.1810.10:FF:000024">
    <property type="entry name" value="Agamous-like MADS-box protein AGL80"/>
    <property type="match status" value="1"/>
</dbReference>
<evidence type="ECO:0000313" key="8">
    <source>
        <dbReference type="EMBL" id="KAL2325659.1"/>
    </source>
</evidence>
<dbReference type="Proteomes" id="UP001603857">
    <property type="component" value="Unassembled WGS sequence"/>
</dbReference>
<sequence>MARKKMKLAYIADDTARKVTYKKRKKGVIKKVSELTILCGISACAIISSPVDSQPEIWPSPEGAKEVIRRYMNASVLDQNKNVNQESFIMQRIAKTRDQLRKQRNDNDEKEMALALFGYIQGEPLPNSVGELKQLDKLFEKNLKEIENKLAALNCESG</sequence>
<evidence type="ECO:0000259" key="7">
    <source>
        <dbReference type="PROSITE" id="PS50066"/>
    </source>
</evidence>
<comment type="subcellular location">
    <subcellularLocation>
        <location evidence="1">Nucleus</location>
    </subcellularLocation>
</comment>
<reference evidence="8 9" key="1">
    <citation type="submission" date="2024-08" db="EMBL/GenBank/DDBJ databases">
        <title>Insights into the chromosomal genome structure of Flemingia macrophylla.</title>
        <authorList>
            <person name="Ding Y."/>
            <person name="Zhao Y."/>
            <person name="Bi W."/>
            <person name="Wu M."/>
            <person name="Zhao G."/>
            <person name="Gong Y."/>
            <person name="Li W."/>
            <person name="Zhang P."/>
        </authorList>
    </citation>
    <scope>NUCLEOTIDE SEQUENCE [LARGE SCALE GENOMIC DNA]</scope>
    <source>
        <strain evidence="8">DYQJB</strain>
        <tissue evidence="8">Leaf</tissue>
    </source>
</reference>
<evidence type="ECO:0000256" key="1">
    <source>
        <dbReference type="ARBA" id="ARBA00004123"/>
    </source>
</evidence>
<dbReference type="CDD" id="cd00266">
    <property type="entry name" value="MADS_SRF_like"/>
    <property type="match status" value="1"/>
</dbReference>
<proteinExistence type="predicted"/>
<organism evidence="8 9">
    <name type="scientific">Flemingia macrophylla</name>
    <dbReference type="NCBI Taxonomy" id="520843"/>
    <lineage>
        <taxon>Eukaryota</taxon>
        <taxon>Viridiplantae</taxon>
        <taxon>Streptophyta</taxon>
        <taxon>Embryophyta</taxon>
        <taxon>Tracheophyta</taxon>
        <taxon>Spermatophyta</taxon>
        <taxon>Magnoliopsida</taxon>
        <taxon>eudicotyledons</taxon>
        <taxon>Gunneridae</taxon>
        <taxon>Pentapetalae</taxon>
        <taxon>rosids</taxon>
        <taxon>fabids</taxon>
        <taxon>Fabales</taxon>
        <taxon>Fabaceae</taxon>
        <taxon>Papilionoideae</taxon>
        <taxon>50 kb inversion clade</taxon>
        <taxon>NPAAA clade</taxon>
        <taxon>indigoferoid/millettioid clade</taxon>
        <taxon>Phaseoleae</taxon>
        <taxon>Flemingia</taxon>
    </lineage>
</organism>
<keyword evidence="3" id="KW-0238">DNA-binding</keyword>
<dbReference type="GO" id="GO:0003677">
    <property type="term" value="F:DNA binding"/>
    <property type="evidence" value="ECO:0007669"/>
    <property type="project" value="UniProtKB-KW"/>
</dbReference>
<evidence type="ECO:0000256" key="4">
    <source>
        <dbReference type="ARBA" id="ARBA00023163"/>
    </source>
</evidence>
<dbReference type="EMBL" id="JBGMDY010000008">
    <property type="protein sequence ID" value="KAL2325659.1"/>
    <property type="molecule type" value="Genomic_DNA"/>
</dbReference>
<dbReference type="GO" id="GO:0005634">
    <property type="term" value="C:nucleus"/>
    <property type="evidence" value="ECO:0007669"/>
    <property type="project" value="UniProtKB-SubCell"/>
</dbReference>
<evidence type="ECO:0000313" key="9">
    <source>
        <dbReference type="Proteomes" id="UP001603857"/>
    </source>
</evidence>
<keyword evidence="5" id="KW-0539">Nucleus</keyword>
<keyword evidence="9" id="KW-1185">Reference proteome</keyword>
<feature type="coiled-coil region" evidence="6">
    <location>
        <begin position="93"/>
        <end position="156"/>
    </location>
</feature>
<keyword evidence="6" id="KW-0175">Coiled coil</keyword>